<accession>A0A1X7H7Y7</accession>
<evidence type="ECO:0000313" key="1">
    <source>
        <dbReference type="EMBL" id="SMF81385.1"/>
    </source>
</evidence>
<dbReference type="Pfam" id="PF13578">
    <property type="entry name" value="Methyltransf_24"/>
    <property type="match status" value="1"/>
</dbReference>
<dbReference type="Gene3D" id="3.40.50.150">
    <property type="entry name" value="Vaccinia Virus protein VP39"/>
    <property type="match status" value="1"/>
</dbReference>
<dbReference type="AlphaFoldDB" id="A0A1X7H7Y7"/>
<keyword evidence="1" id="KW-0489">Methyltransferase</keyword>
<proteinExistence type="predicted"/>
<protein>
    <submittedName>
        <fullName evidence="1">Predicted O-methyltransferase</fullName>
    </submittedName>
</protein>
<organism evidence="1 2">
    <name type="scientific">Paenibacillus uliginis N3/975</name>
    <dbReference type="NCBI Taxonomy" id="1313296"/>
    <lineage>
        <taxon>Bacteria</taxon>
        <taxon>Bacillati</taxon>
        <taxon>Bacillota</taxon>
        <taxon>Bacilli</taxon>
        <taxon>Bacillales</taxon>
        <taxon>Paenibacillaceae</taxon>
        <taxon>Paenibacillus</taxon>
    </lineage>
</organism>
<dbReference type="Proteomes" id="UP000192940">
    <property type="component" value="Chromosome I"/>
</dbReference>
<gene>
    <name evidence="1" type="ORF">SAMN05661091_1985</name>
</gene>
<evidence type="ECO:0000313" key="2">
    <source>
        <dbReference type="Proteomes" id="UP000192940"/>
    </source>
</evidence>
<sequence length="235" mass="27014">MHRFWEHVIKHVLIAVRPKTIVEIGSLTGVTTFKLLQYCKHLGGRCIVVDPNPQYDVALLREHYGEEVVSIIEQFSLEALPSIDQYDMILIDGDHNWYTVYHELKLVEQMADKTGRFPVVLLHDTDWPYGRRDMYYYPDSIPEAFRKSYATKGMKPGQSELLEIGGFNNIAYNALYEGGERNGVRSAVEDFIKETPIKLRHYELFSNNGLSILVSEDEDSLIYSQISYILDSSGL</sequence>
<reference evidence="1 2" key="1">
    <citation type="submission" date="2017-04" db="EMBL/GenBank/DDBJ databases">
        <authorList>
            <person name="Afonso C.L."/>
            <person name="Miller P.J."/>
            <person name="Scott M.A."/>
            <person name="Spackman E."/>
            <person name="Goraichik I."/>
            <person name="Dimitrov K.M."/>
            <person name="Suarez D.L."/>
            <person name="Swayne D.E."/>
        </authorList>
    </citation>
    <scope>NUCLEOTIDE SEQUENCE [LARGE SCALE GENOMIC DNA]</scope>
    <source>
        <strain evidence="1 2">N3/975</strain>
    </source>
</reference>
<dbReference type="InterPro" id="IPR029063">
    <property type="entry name" value="SAM-dependent_MTases_sf"/>
</dbReference>
<name>A0A1X7H7Y7_9BACL</name>
<dbReference type="STRING" id="1313296.SAMN05661091_1985"/>
<dbReference type="RefSeq" id="WP_208918831.1">
    <property type="nucleotide sequence ID" value="NZ_LT840184.1"/>
</dbReference>
<dbReference type="GO" id="GO:0032259">
    <property type="term" value="P:methylation"/>
    <property type="evidence" value="ECO:0007669"/>
    <property type="project" value="UniProtKB-KW"/>
</dbReference>
<keyword evidence="1" id="KW-0808">Transferase</keyword>
<dbReference type="EMBL" id="LT840184">
    <property type="protein sequence ID" value="SMF81385.1"/>
    <property type="molecule type" value="Genomic_DNA"/>
</dbReference>
<dbReference type="GO" id="GO:0008168">
    <property type="term" value="F:methyltransferase activity"/>
    <property type="evidence" value="ECO:0007669"/>
    <property type="project" value="UniProtKB-KW"/>
</dbReference>
<dbReference type="SUPFAM" id="SSF53335">
    <property type="entry name" value="S-adenosyl-L-methionine-dependent methyltransferases"/>
    <property type="match status" value="1"/>
</dbReference>
<keyword evidence="2" id="KW-1185">Reference proteome</keyword>